<comment type="caution">
    <text evidence="1">The sequence shown here is derived from an EMBL/GenBank/DDBJ whole genome shotgun (WGS) entry which is preliminary data.</text>
</comment>
<gene>
    <name evidence="1" type="ORF">ACFQ5D_17975</name>
</gene>
<dbReference type="RefSeq" id="WP_167438255.1">
    <property type="nucleotide sequence ID" value="NZ_JAFFQR010000112.1"/>
</dbReference>
<accession>A0ABW4DF01</accession>
<protein>
    <submittedName>
        <fullName evidence="1">Uncharacterized protein</fullName>
    </submittedName>
</protein>
<proteinExistence type="predicted"/>
<dbReference type="Proteomes" id="UP001597340">
    <property type="component" value="Unassembled WGS sequence"/>
</dbReference>
<dbReference type="EMBL" id="JBHTNZ010000029">
    <property type="protein sequence ID" value="MFD1463237.1"/>
    <property type="molecule type" value="Genomic_DNA"/>
</dbReference>
<sequence length="52" mass="6200">MKKYEVLKALDEITEMSDEEIAINQEWIRKVANSAYSLVKQKYKPNVELRKK</sequence>
<organism evidence="1 2">
    <name type="scientific">Paenibacillus farraposensis</name>
    <dbReference type="NCBI Taxonomy" id="2807095"/>
    <lineage>
        <taxon>Bacteria</taxon>
        <taxon>Bacillati</taxon>
        <taxon>Bacillota</taxon>
        <taxon>Bacilli</taxon>
        <taxon>Bacillales</taxon>
        <taxon>Paenibacillaceae</taxon>
        <taxon>Paenibacillus</taxon>
    </lineage>
</organism>
<name>A0ABW4DF01_9BACL</name>
<keyword evidence="2" id="KW-1185">Reference proteome</keyword>
<evidence type="ECO:0000313" key="1">
    <source>
        <dbReference type="EMBL" id="MFD1463237.1"/>
    </source>
</evidence>
<reference evidence="2" key="1">
    <citation type="journal article" date="2019" name="Int. J. Syst. Evol. Microbiol.">
        <title>The Global Catalogue of Microorganisms (GCM) 10K type strain sequencing project: providing services to taxonomists for standard genome sequencing and annotation.</title>
        <authorList>
            <consortium name="The Broad Institute Genomics Platform"/>
            <consortium name="The Broad Institute Genome Sequencing Center for Infectious Disease"/>
            <person name="Wu L."/>
            <person name="Ma J."/>
        </authorList>
    </citation>
    <scope>NUCLEOTIDE SEQUENCE [LARGE SCALE GENOMIC DNA]</scope>
    <source>
        <strain evidence="2">CCM 9147</strain>
    </source>
</reference>
<evidence type="ECO:0000313" key="2">
    <source>
        <dbReference type="Proteomes" id="UP001597340"/>
    </source>
</evidence>